<evidence type="ECO:0000259" key="1">
    <source>
        <dbReference type="Pfam" id="PF02698"/>
    </source>
</evidence>
<name>U2ZZN1_9SPHN</name>
<dbReference type="GO" id="GO:0005886">
    <property type="term" value="C:plasma membrane"/>
    <property type="evidence" value="ECO:0007669"/>
    <property type="project" value="TreeGrafter"/>
</dbReference>
<organism evidence="2 3">
    <name type="scientific">Caenibius tardaugens NBRC 16725</name>
    <dbReference type="NCBI Taxonomy" id="1219035"/>
    <lineage>
        <taxon>Bacteria</taxon>
        <taxon>Pseudomonadati</taxon>
        <taxon>Pseudomonadota</taxon>
        <taxon>Alphaproteobacteria</taxon>
        <taxon>Sphingomonadales</taxon>
        <taxon>Erythrobacteraceae</taxon>
        <taxon>Caenibius</taxon>
    </lineage>
</organism>
<dbReference type="PANTHER" id="PTHR30336">
    <property type="entry name" value="INNER MEMBRANE PROTEIN, PROBABLE PERMEASE"/>
    <property type="match status" value="1"/>
</dbReference>
<dbReference type="Proteomes" id="UP000016568">
    <property type="component" value="Unassembled WGS sequence"/>
</dbReference>
<protein>
    <recommendedName>
        <fullName evidence="1">DUF218 domain-containing protein</fullName>
    </recommendedName>
</protein>
<dbReference type="PANTHER" id="PTHR30336:SF4">
    <property type="entry name" value="ENVELOPE BIOGENESIS FACTOR ELYC"/>
    <property type="match status" value="1"/>
</dbReference>
<gene>
    <name evidence="2" type="ORF">NT2_12_00880</name>
</gene>
<accession>U2ZZN1</accession>
<dbReference type="GO" id="GO:0000270">
    <property type="term" value="P:peptidoglycan metabolic process"/>
    <property type="evidence" value="ECO:0007669"/>
    <property type="project" value="TreeGrafter"/>
</dbReference>
<sequence length="178" mass="19702">MIRRILSAIFLLWAFGFLWFAMALPGPAGKERTDAVVVPTGSGGRIARGLTILRTGQAEQLLVTGVDPEVKPGEFAAEYKVERRLMRCCITLGSDAVDTRGNALETAEWVSRHKIRSIRLVTADWHMRRAAAELAQELPDGVTVLRDAVPSQPSLRVTFLEYNKLLASQAMRLWDALA</sequence>
<reference evidence="2 3" key="1">
    <citation type="submission" date="2013-09" db="EMBL/GenBank/DDBJ databases">
        <title>Whole genome shotgun sequence of Novosphingobium tardaugens NBRC 16725.</title>
        <authorList>
            <person name="Isaki S."/>
            <person name="Hosoyama A."/>
            <person name="Tsuchikane K."/>
            <person name="Katsumata H."/>
            <person name="Ando Y."/>
            <person name="Yamazaki S."/>
            <person name="Fujita N."/>
        </authorList>
    </citation>
    <scope>NUCLEOTIDE SEQUENCE [LARGE SCALE GENOMIC DNA]</scope>
    <source>
        <strain evidence="2 3">NBRC 16725</strain>
    </source>
</reference>
<feature type="domain" description="DUF218" evidence="1">
    <location>
        <begin position="34"/>
        <end position="142"/>
    </location>
</feature>
<proteinExistence type="predicted"/>
<dbReference type="eggNOG" id="COG1434">
    <property type="taxonomic scope" value="Bacteria"/>
</dbReference>
<comment type="caution">
    <text evidence="2">The sequence shown here is derived from an EMBL/GenBank/DDBJ whole genome shotgun (WGS) entry which is preliminary data.</text>
</comment>
<dbReference type="InterPro" id="IPR003848">
    <property type="entry name" value="DUF218"/>
</dbReference>
<dbReference type="InterPro" id="IPR051599">
    <property type="entry name" value="Cell_Envelope_Assoc"/>
</dbReference>
<dbReference type="Pfam" id="PF02698">
    <property type="entry name" value="DUF218"/>
    <property type="match status" value="1"/>
</dbReference>
<dbReference type="GO" id="GO:0043164">
    <property type="term" value="P:Gram-negative-bacterium-type cell wall biogenesis"/>
    <property type="evidence" value="ECO:0007669"/>
    <property type="project" value="TreeGrafter"/>
</dbReference>
<evidence type="ECO:0000313" key="2">
    <source>
        <dbReference type="EMBL" id="GAD50824.1"/>
    </source>
</evidence>
<dbReference type="KEGG" id="ntd:EGO55_10765"/>
<dbReference type="AlphaFoldDB" id="U2ZZN1"/>
<keyword evidence="3" id="KW-1185">Reference proteome</keyword>
<evidence type="ECO:0000313" key="3">
    <source>
        <dbReference type="Proteomes" id="UP000016568"/>
    </source>
</evidence>
<dbReference type="EMBL" id="BASZ01000012">
    <property type="protein sequence ID" value="GAD50824.1"/>
    <property type="molecule type" value="Genomic_DNA"/>
</dbReference>
<dbReference type="CDD" id="cd06259">
    <property type="entry name" value="YdcF-like"/>
    <property type="match status" value="1"/>
</dbReference>
<dbReference type="OrthoDB" id="9812311at2"/>
<dbReference type="RefSeq" id="WP_021691642.1">
    <property type="nucleotide sequence ID" value="NZ_BASZ01000012.1"/>
</dbReference>